<gene>
    <name evidence="3" type="ORF">NP493_1087g00027</name>
</gene>
<evidence type="ECO:0000313" key="4">
    <source>
        <dbReference type="Proteomes" id="UP001209878"/>
    </source>
</evidence>
<evidence type="ECO:0000256" key="1">
    <source>
        <dbReference type="ARBA" id="ARBA00004123"/>
    </source>
</evidence>
<name>A0AAD9KH94_RIDPI</name>
<dbReference type="GO" id="GO:0000793">
    <property type="term" value="C:condensed chromosome"/>
    <property type="evidence" value="ECO:0007669"/>
    <property type="project" value="TreeGrafter"/>
</dbReference>
<dbReference type="Gene3D" id="1.10.150.40">
    <property type="entry name" value="Barrier-to-autointegration factor, BAF"/>
    <property type="match status" value="2"/>
</dbReference>
<dbReference type="GO" id="GO:0051276">
    <property type="term" value="P:chromosome organization"/>
    <property type="evidence" value="ECO:0007669"/>
    <property type="project" value="TreeGrafter"/>
</dbReference>
<organism evidence="3 4">
    <name type="scientific">Ridgeia piscesae</name>
    <name type="common">Tubeworm</name>
    <dbReference type="NCBI Taxonomy" id="27915"/>
    <lineage>
        <taxon>Eukaryota</taxon>
        <taxon>Metazoa</taxon>
        <taxon>Spiralia</taxon>
        <taxon>Lophotrochozoa</taxon>
        <taxon>Annelida</taxon>
        <taxon>Polychaeta</taxon>
        <taxon>Sedentaria</taxon>
        <taxon>Canalipalpata</taxon>
        <taxon>Sabellida</taxon>
        <taxon>Siboglinidae</taxon>
        <taxon>Ridgeia</taxon>
    </lineage>
</organism>
<dbReference type="GO" id="GO:0005634">
    <property type="term" value="C:nucleus"/>
    <property type="evidence" value="ECO:0007669"/>
    <property type="project" value="UniProtKB-SubCell"/>
</dbReference>
<dbReference type="Pfam" id="PF02961">
    <property type="entry name" value="SAM_BAF"/>
    <property type="match status" value="2"/>
</dbReference>
<comment type="subcellular location">
    <subcellularLocation>
        <location evidence="1">Nucleus</location>
    </subcellularLocation>
</comment>
<dbReference type="PANTHER" id="PTHR47507">
    <property type="entry name" value="BARRIER TO AUTOINTEGRATION FACTOR 2"/>
    <property type="match status" value="1"/>
</dbReference>
<dbReference type="AlphaFoldDB" id="A0AAD9KH94"/>
<dbReference type="InterPro" id="IPR004122">
    <property type="entry name" value="BAF_prot"/>
</dbReference>
<accession>A0AAD9KH94</accession>
<dbReference type="SUPFAM" id="SSF47798">
    <property type="entry name" value="Barrier-to-autointegration factor, BAF"/>
    <property type="match status" value="2"/>
</dbReference>
<keyword evidence="4" id="KW-1185">Reference proteome</keyword>
<comment type="caution">
    <text evidence="3">The sequence shown here is derived from an EMBL/GenBank/DDBJ whole genome shotgun (WGS) entry which is preliminary data.</text>
</comment>
<protein>
    <submittedName>
        <fullName evidence="3">Uncharacterized protein</fullName>
    </submittedName>
</protein>
<dbReference type="EMBL" id="JAODUO010001087">
    <property type="protein sequence ID" value="KAK2171252.1"/>
    <property type="molecule type" value="Genomic_DNA"/>
</dbReference>
<sequence>MGKSQKGGYDNNTDFATSMKAQRFICNKMAGKNVKAVGGINGALGRRLEDAGFGCADKLSCKVKKMTKRKFMRYMLKNNPASHGEITERRQRRLYCKDIKFANSRKSNLFICDKIAGKTVEAVGGINGALGRRLKKAGFNSALKLSCKVQRMTKRKYLRYTMKKSGSNVRYSMDSYVSMKNHCDQVKDCKCGR</sequence>
<evidence type="ECO:0000256" key="2">
    <source>
        <dbReference type="ARBA" id="ARBA00023242"/>
    </source>
</evidence>
<reference evidence="3" key="1">
    <citation type="journal article" date="2023" name="Mol. Biol. Evol.">
        <title>Third-Generation Sequencing Reveals the Adaptive Role of the Epigenome in Three Deep-Sea Polychaetes.</title>
        <authorList>
            <person name="Perez M."/>
            <person name="Aroh O."/>
            <person name="Sun Y."/>
            <person name="Lan Y."/>
            <person name="Juniper S.K."/>
            <person name="Young C.R."/>
            <person name="Angers B."/>
            <person name="Qian P.Y."/>
        </authorList>
    </citation>
    <scope>NUCLEOTIDE SEQUENCE</scope>
    <source>
        <strain evidence="3">R07B-5</strain>
    </source>
</reference>
<evidence type="ECO:0000313" key="3">
    <source>
        <dbReference type="EMBL" id="KAK2171252.1"/>
    </source>
</evidence>
<dbReference type="InterPro" id="IPR036617">
    <property type="entry name" value="BAF_sf"/>
</dbReference>
<proteinExistence type="predicted"/>
<keyword evidence="2" id="KW-0539">Nucleus</keyword>
<dbReference type="PANTHER" id="PTHR47507:SF6">
    <property type="entry name" value="BARRIER-TO-AUTOINTEGRATION FACTOR"/>
    <property type="match status" value="1"/>
</dbReference>
<dbReference type="GO" id="GO:0003677">
    <property type="term" value="F:DNA binding"/>
    <property type="evidence" value="ECO:0007669"/>
    <property type="project" value="InterPro"/>
</dbReference>
<dbReference type="Proteomes" id="UP001209878">
    <property type="component" value="Unassembled WGS sequence"/>
</dbReference>
<dbReference type="InterPro" id="IPR051387">
    <property type="entry name" value="BAF"/>
</dbReference>